<dbReference type="PANTHER" id="PTHR47027:SF20">
    <property type="entry name" value="REVERSE TRANSCRIPTASE-LIKE PROTEIN WITH RNA-DIRECTED DNA POLYMERASE DOMAIN"/>
    <property type="match status" value="1"/>
</dbReference>
<sequence>MGTVRHADSASESDPFPIRKGAKQGCVLGRLLRLLLRIFLSLLLHYAFHESEYCTCLHIRKDGKLFNLSHLRAKTKVYSALIGEMLFADDAALTRHSEEAFQLLISCFSGACREFYVTISLEKKTNIMGQYVDTTPQTTIDEQT</sequence>
<dbReference type="Proteomes" id="UP000762676">
    <property type="component" value="Unassembled WGS sequence"/>
</dbReference>
<protein>
    <recommendedName>
        <fullName evidence="3">Reverse transcriptase domain-containing protein</fullName>
    </recommendedName>
</protein>
<dbReference type="AlphaFoldDB" id="A0AAV4JGE7"/>
<evidence type="ECO:0000313" key="1">
    <source>
        <dbReference type="EMBL" id="GFS20783.1"/>
    </source>
</evidence>
<proteinExistence type="predicted"/>
<evidence type="ECO:0008006" key="3">
    <source>
        <dbReference type="Google" id="ProtNLM"/>
    </source>
</evidence>
<reference evidence="1 2" key="1">
    <citation type="journal article" date="2021" name="Elife">
        <title>Chloroplast acquisition without the gene transfer in kleptoplastic sea slugs, Plakobranchus ocellatus.</title>
        <authorList>
            <person name="Maeda T."/>
            <person name="Takahashi S."/>
            <person name="Yoshida T."/>
            <person name="Shimamura S."/>
            <person name="Takaki Y."/>
            <person name="Nagai Y."/>
            <person name="Toyoda A."/>
            <person name="Suzuki Y."/>
            <person name="Arimoto A."/>
            <person name="Ishii H."/>
            <person name="Satoh N."/>
            <person name="Nishiyama T."/>
            <person name="Hasebe M."/>
            <person name="Maruyama T."/>
            <person name="Minagawa J."/>
            <person name="Obokata J."/>
            <person name="Shigenobu S."/>
        </authorList>
    </citation>
    <scope>NUCLEOTIDE SEQUENCE [LARGE SCALE GENOMIC DNA]</scope>
</reference>
<accession>A0AAV4JGE7</accession>
<gene>
    <name evidence="1" type="ORF">ElyMa_003322300</name>
</gene>
<keyword evidence="2" id="KW-1185">Reference proteome</keyword>
<name>A0AAV4JGE7_9GAST</name>
<dbReference type="EMBL" id="BMAT01006836">
    <property type="protein sequence ID" value="GFS20783.1"/>
    <property type="molecule type" value="Genomic_DNA"/>
</dbReference>
<comment type="caution">
    <text evidence="1">The sequence shown here is derived from an EMBL/GenBank/DDBJ whole genome shotgun (WGS) entry which is preliminary data.</text>
</comment>
<organism evidence="1 2">
    <name type="scientific">Elysia marginata</name>
    <dbReference type="NCBI Taxonomy" id="1093978"/>
    <lineage>
        <taxon>Eukaryota</taxon>
        <taxon>Metazoa</taxon>
        <taxon>Spiralia</taxon>
        <taxon>Lophotrochozoa</taxon>
        <taxon>Mollusca</taxon>
        <taxon>Gastropoda</taxon>
        <taxon>Heterobranchia</taxon>
        <taxon>Euthyneura</taxon>
        <taxon>Panpulmonata</taxon>
        <taxon>Sacoglossa</taxon>
        <taxon>Placobranchoidea</taxon>
        <taxon>Plakobranchidae</taxon>
        <taxon>Elysia</taxon>
    </lineage>
</organism>
<evidence type="ECO:0000313" key="2">
    <source>
        <dbReference type="Proteomes" id="UP000762676"/>
    </source>
</evidence>
<dbReference type="PANTHER" id="PTHR47027">
    <property type="entry name" value="REVERSE TRANSCRIPTASE DOMAIN-CONTAINING PROTEIN"/>
    <property type="match status" value="1"/>
</dbReference>